<dbReference type="PANTHER" id="PTHR43674:SF2">
    <property type="entry name" value="BETA-UREIDOPROPIONASE"/>
    <property type="match status" value="1"/>
</dbReference>
<dbReference type="Pfam" id="PF00795">
    <property type="entry name" value="CN_hydrolase"/>
    <property type="match status" value="1"/>
</dbReference>
<dbReference type="GO" id="GO:0016811">
    <property type="term" value="F:hydrolase activity, acting on carbon-nitrogen (but not peptide) bonds, in linear amides"/>
    <property type="evidence" value="ECO:0007669"/>
    <property type="project" value="TreeGrafter"/>
</dbReference>
<dbReference type="InterPro" id="IPR050345">
    <property type="entry name" value="Aliph_Amidase/BUP"/>
</dbReference>
<dbReference type="PROSITE" id="PS50263">
    <property type="entry name" value="CN_HYDROLASE"/>
    <property type="match status" value="1"/>
</dbReference>
<accession>A0A094QSQ7</accession>
<dbReference type="InterPro" id="IPR036526">
    <property type="entry name" value="C-N_Hydrolase_sf"/>
</dbReference>
<keyword evidence="1" id="KW-0378">Hydrolase</keyword>
<dbReference type="Gene3D" id="3.60.110.10">
    <property type="entry name" value="Carbon-nitrogen hydrolase"/>
    <property type="match status" value="1"/>
</dbReference>
<gene>
    <name evidence="3" type="ORF">GM50_10725</name>
</gene>
<evidence type="ECO:0000313" key="3">
    <source>
        <dbReference type="EMBL" id="KGA17791.1"/>
    </source>
</evidence>
<evidence type="ECO:0000256" key="1">
    <source>
        <dbReference type="ARBA" id="ARBA00022801"/>
    </source>
</evidence>
<dbReference type="AlphaFoldDB" id="A0A094QSQ7"/>
<organism evidence="3">
    <name type="scientific">freshwater metagenome</name>
    <dbReference type="NCBI Taxonomy" id="449393"/>
    <lineage>
        <taxon>unclassified sequences</taxon>
        <taxon>metagenomes</taxon>
        <taxon>ecological metagenomes</taxon>
    </lineage>
</organism>
<sequence length="360" mass="39030">MSILIGTTKSAPVAKVKAGRAMALQIKGKGVAKMDVASARASIMASVERVDATIQAAGGWLGGDLNIVVLPEYFLSGYPIGDTIAAWAEKGAIAHDGPEYEALCATAQKNKVYLSGNTYELDPNFPGIYFQACFIIDPSGELVHRYRRMHSMFSPSPWDYWDKYIDIYGAENVFPVTHTEFGNLATIASEEIQYPEVARALAFKGAEIFLHSTSEVGSPALTSKDVAKRARAFENHAYVVSANSAGLDGSAVPMNSTDGMSKVVDYNGLVLCEAGYGETMNAHAAIDVMALRRTRNKPGMSNTLSRNKAQLWASIYGGVDIVSSNALLTNEPQRSFFVERQTSVIKKMQDLGIYEKNEGQ</sequence>
<proteinExistence type="predicted"/>
<protein>
    <recommendedName>
        <fullName evidence="2">CN hydrolase domain-containing protein</fullName>
    </recommendedName>
</protein>
<name>A0A094QSQ7_9ZZZZ</name>
<dbReference type="InterPro" id="IPR003010">
    <property type="entry name" value="C-N_Hydrolase"/>
</dbReference>
<reference evidence="3" key="1">
    <citation type="submission" date="2014-05" db="EMBL/GenBank/DDBJ databases">
        <title>Key roles for freshwater Actinobacteria revealed by deep metagenomic sequencing.</title>
        <authorList>
            <person name="Ghai R."/>
            <person name="Mizuno C.M."/>
            <person name="Picazo A."/>
            <person name="Camacho A."/>
            <person name="Rodriguez-Valera F."/>
        </authorList>
    </citation>
    <scope>NUCLEOTIDE SEQUENCE</scope>
</reference>
<dbReference type="SUPFAM" id="SSF56317">
    <property type="entry name" value="Carbon-nitrogen hydrolase"/>
    <property type="match status" value="1"/>
</dbReference>
<feature type="domain" description="CN hydrolase" evidence="2">
    <location>
        <begin position="32"/>
        <end position="288"/>
    </location>
</feature>
<dbReference type="PANTHER" id="PTHR43674">
    <property type="entry name" value="NITRILASE C965.09-RELATED"/>
    <property type="match status" value="1"/>
</dbReference>
<comment type="caution">
    <text evidence="3">The sequence shown here is derived from an EMBL/GenBank/DDBJ whole genome shotgun (WGS) entry which is preliminary data.</text>
</comment>
<dbReference type="EMBL" id="JNSK01000036">
    <property type="protein sequence ID" value="KGA17791.1"/>
    <property type="molecule type" value="Genomic_DNA"/>
</dbReference>
<evidence type="ECO:0000259" key="2">
    <source>
        <dbReference type="PROSITE" id="PS50263"/>
    </source>
</evidence>